<reference evidence="1" key="1">
    <citation type="submission" date="2023-06" db="EMBL/GenBank/DDBJ databases">
        <title>Sysu t00192.</title>
        <authorList>
            <person name="Gao L."/>
            <person name="Fang B.-Z."/>
            <person name="Li W.-J."/>
        </authorList>
    </citation>
    <scope>NUCLEOTIDE SEQUENCE</scope>
    <source>
        <strain evidence="1">SYSU T00192</strain>
    </source>
</reference>
<evidence type="ECO:0000313" key="2">
    <source>
        <dbReference type="Proteomes" id="UP001172728"/>
    </source>
</evidence>
<keyword evidence="2" id="KW-1185">Reference proteome</keyword>
<dbReference type="Proteomes" id="UP001172728">
    <property type="component" value="Unassembled WGS sequence"/>
</dbReference>
<sequence length="179" mass="19035">MTEPADAAAIARATGRAWPEWVAAFEAAGGAALDHRALVEVAARDLRHVDNPGWWAQMTAVAYERHLGRRAVGQRQDGSFEASASRTLGGTLDEAMDAWTAATAPRSELAGVPYAAPPTATATDAYRRWRVALDDGTRVLAQASLRSGGAVLTLTWSRLGTADDRERARAALKELLAGL</sequence>
<protein>
    <submittedName>
        <fullName evidence="1">Uncharacterized protein</fullName>
    </submittedName>
</protein>
<evidence type="ECO:0000313" key="1">
    <source>
        <dbReference type="EMBL" id="MDN4474317.1"/>
    </source>
</evidence>
<comment type="caution">
    <text evidence="1">The sequence shown here is derived from an EMBL/GenBank/DDBJ whole genome shotgun (WGS) entry which is preliminary data.</text>
</comment>
<dbReference type="EMBL" id="JAUHPW010000001">
    <property type="protein sequence ID" value="MDN4474317.1"/>
    <property type="molecule type" value="Genomic_DNA"/>
</dbReference>
<proteinExistence type="predicted"/>
<name>A0ABT8G5B3_9MICO</name>
<organism evidence="1 2">
    <name type="scientific">Demequina litoralis</name>
    <dbReference type="NCBI Taxonomy" id="3051660"/>
    <lineage>
        <taxon>Bacteria</taxon>
        <taxon>Bacillati</taxon>
        <taxon>Actinomycetota</taxon>
        <taxon>Actinomycetes</taxon>
        <taxon>Micrococcales</taxon>
        <taxon>Demequinaceae</taxon>
        <taxon>Demequina</taxon>
    </lineage>
</organism>
<accession>A0ABT8G5B3</accession>
<dbReference type="RefSeq" id="WP_301130742.1">
    <property type="nucleotide sequence ID" value="NZ_JAUHPW010000001.1"/>
</dbReference>
<gene>
    <name evidence="1" type="ORF">QQX09_00450</name>
</gene>